<dbReference type="SUPFAM" id="SSF50814">
    <property type="entry name" value="Lipocalins"/>
    <property type="match status" value="1"/>
</dbReference>
<evidence type="ECO:0000259" key="2">
    <source>
        <dbReference type="Pfam" id="PF07137"/>
    </source>
</evidence>
<evidence type="ECO:0000313" key="4">
    <source>
        <dbReference type="Proteomes" id="UP001530400"/>
    </source>
</evidence>
<evidence type="ECO:0000313" key="3">
    <source>
        <dbReference type="EMBL" id="KAL3802298.1"/>
    </source>
</evidence>
<comment type="caution">
    <text evidence="3">The sequence shown here is derived from an EMBL/GenBank/DDBJ whole genome shotgun (WGS) entry which is preliminary data.</text>
</comment>
<dbReference type="InterPro" id="IPR044682">
    <property type="entry name" value="VDE"/>
</dbReference>
<gene>
    <name evidence="3" type="ORF">ACHAWO_002146</name>
</gene>
<name>A0ABD3QPQ8_9STRA</name>
<dbReference type="PANTHER" id="PTHR33970:SF1">
    <property type="entry name" value="VIOLAXANTHIN DE-EPOXIDASE, CHLOROPLASTIC"/>
    <property type="match status" value="1"/>
</dbReference>
<dbReference type="InterPro" id="IPR010788">
    <property type="entry name" value="VDE_dom"/>
</dbReference>
<dbReference type="PANTHER" id="PTHR33970">
    <property type="entry name" value="VIOLAXANTHIN DE-EPOXIDASE, CHLOROPLASTIC-RELATED"/>
    <property type="match status" value="1"/>
</dbReference>
<protein>
    <recommendedName>
        <fullName evidence="2">VDE lipocalin domain-containing protein</fullName>
    </recommendedName>
</protein>
<organism evidence="3 4">
    <name type="scientific">Cyclotella atomus</name>
    <dbReference type="NCBI Taxonomy" id="382360"/>
    <lineage>
        <taxon>Eukaryota</taxon>
        <taxon>Sar</taxon>
        <taxon>Stramenopiles</taxon>
        <taxon>Ochrophyta</taxon>
        <taxon>Bacillariophyta</taxon>
        <taxon>Coscinodiscophyceae</taxon>
        <taxon>Thalassiosirophycidae</taxon>
        <taxon>Stephanodiscales</taxon>
        <taxon>Stephanodiscaceae</taxon>
        <taxon>Cyclotella</taxon>
    </lineage>
</organism>
<dbReference type="EMBL" id="JALLPJ020000104">
    <property type="protein sequence ID" value="KAL3802298.1"/>
    <property type="molecule type" value="Genomic_DNA"/>
</dbReference>
<keyword evidence="4" id="KW-1185">Reference proteome</keyword>
<accession>A0ABD3QPQ8</accession>
<evidence type="ECO:0000256" key="1">
    <source>
        <dbReference type="SAM" id="SignalP"/>
    </source>
</evidence>
<dbReference type="Proteomes" id="UP001530400">
    <property type="component" value="Unassembled WGS sequence"/>
</dbReference>
<sequence length="449" mass="50170">MIMKKSLLPLFVAASVAPLSTAFAPSKISVQSRHAPINSLHLNAFNDNNGGVNFIEQAGKATTAALLALTLSFSSIPTTPVQPANAADGAAIGLCLLKKCRVPLAKCITNPNCLANVICINSCNGSPDETACQIECGNVFENEAVGEFNKCAVSDMTCVPQKPDDGSYPVPPKEKLVQNFDTKLWNGRWYITAGQNKLFDTFPCQVHFFTETSPGKFYGKLNWRIEEPDGEFFTRDALQEFYQDPKNPAHLINHDNEYLHYKDDWYIVDYAADDNKEGTPPFAFVYYRGENDAWVGYGGVVVYTRDAKLPESLLPRLREAAKKVNFDFDKDFTITDNSCKALEKGEEVILREKFAGKMAIQTEQQLQQQAVLARTAAVNTLKEEEKVVEKAFQNIEEKALSFEKELVKDIVNVEQEIVKDVVNVEKEIVKDVEKVEAEIVKEEQKLFGR</sequence>
<dbReference type="Gene3D" id="2.40.128.20">
    <property type="match status" value="1"/>
</dbReference>
<dbReference type="InterPro" id="IPR012674">
    <property type="entry name" value="Calycin"/>
</dbReference>
<feature type="signal peptide" evidence="1">
    <location>
        <begin position="1"/>
        <end position="22"/>
    </location>
</feature>
<proteinExistence type="predicted"/>
<reference evidence="3 4" key="1">
    <citation type="submission" date="2024-10" db="EMBL/GenBank/DDBJ databases">
        <title>Updated reference genomes for cyclostephanoid diatoms.</title>
        <authorList>
            <person name="Roberts W.R."/>
            <person name="Alverson A.J."/>
        </authorList>
    </citation>
    <scope>NUCLEOTIDE SEQUENCE [LARGE SCALE GENOMIC DNA]</scope>
    <source>
        <strain evidence="3 4">AJA010-31</strain>
    </source>
</reference>
<feature type="chain" id="PRO_5044770491" description="VDE lipocalin domain-containing protein" evidence="1">
    <location>
        <begin position="23"/>
        <end position="449"/>
    </location>
</feature>
<keyword evidence="1" id="KW-0732">Signal</keyword>
<dbReference type="Pfam" id="PF07137">
    <property type="entry name" value="VDE"/>
    <property type="match status" value="1"/>
</dbReference>
<feature type="domain" description="VDE lipocalin" evidence="2">
    <location>
        <begin position="94"/>
        <end position="337"/>
    </location>
</feature>
<dbReference type="AlphaFoldDB" id="A0ABD3QPQ8"/>